<dbReference type="Proteomes" id="UP001597549">
    <property type="component" value="Unassembled WGS sequence"/>
</dbReference>
<evidence type="ECO:0000313" key="5">
    <source>
        <dbReference type="Proteomes" id="UP001597549"/>
    </source>
</evidence>
<dbReference type="EMBL" id="JBHUOL010000018">
    <property type="protein sequence ID" value="MFD2909050.1"/>
    <property type="molecule type" value="Genomic_DNA"/>
</dbReference>
<keyword evidence="5" id="KW-1185">Reference proteome</keyword>
<evidence type="ECO:0000313" key="4">
    <source>
        <dbReference type="EMBL" id="MFD2909050.1"/>
    </source>
</evidence>
<name>A0ABW5Z9U5_9FLAO</name>
<evidence type="ECO:0000256" key="2">
    <source>
        <dbReference type="SAM" id="SignalP"/>
    </source>
</evidence>
<keyword evidence="1 2" id="KW-0732">Signal</keyword>
<dbReference type="InterPro" id="IPR026444">
    <property type="entry name" value="Secre_tail"/>
</dbReference>
<gene>
    <name evidence="4" type="ORF">ACFSX9_09900</name>
</gene>
<proteinExistence type="predicted"/>
<organism evidence="4 5">
    <name type="scientific">Flavobacterium ardleyense</name>
    <dbReference type="NCBI Taxonomy" id="2038737"/>
    <lineage>
        <taxon>Bacteria</taxon>
        <taxon>Pseudomonadati</taxon>
        <taxon>Bacteroidota</taxon>
        <taxon>Flavobacteriia</taxon>
        <taxon>Flavobacteriales</taxon>
        <taxon>Flavobacteriaceae</taxon>
        <taxon>Flavobacterium</taxon>
    </lineage>
</organism>
<feature type="domain" description="Secretion system C-terminal sorting" evidence="3">
    <location>
        <begin position="264"/>
        <end position="334"/>
    </location>
</feature>
<dbReference type="RefSeq" id="WP_379807193.1">
    <property type="nucleotide sequence ID" value="NZ_JBHUOL010000018.1"/>
</dbReference>
<accession>A0ABW5Z9U5</accession>
<dbReference type="Pfam" id="PF18962">
    <property type="entry name" value="Por_Secre_tail"/>
    <property type="match status" value="1"/>
</dbReference>
<evidence type="ECO:0000256" key="1">
    <source>
        <dbReference type="ARBA" id="ARBA00022729"/>
    </source>
</evidence>
<feature type="signal peptide" evidence="2">
    <location>
        <begin position="1"/>
        <end position="18"/>
    </location>
</feature>
<evidence type="ECO:0000259" key="3">
    <source>
        <dbReference type="Pfam" id="PF18962"/>
    </source>
</evidence>
<feature type="chain" id="PRO_5046716001" evidence="2">
    <location>
        <begin position="19"/>
        <end position="336"/>
    </location>
</feature>
<protein>
    <submittedName>
        <fullName evidence="4">T9SS type A sorting domain-containing protein</fullName>
    </submittedName>
</protein>
<dbReference type="NCBIfam" id="TIGR04183">
    <property type="entry name" value="Por_Secre_tail"/>
    <property type="match status" value="1"/>
</dbReference>
<comment type="caution">
    <text evidence="4">The sequence shown here is derived from an EMBL/GenBank/DDBJ whole genome shotgun (WGS) entry which is preliminary data.</text>
</comment>
<sequence>MKKTLLLTSLLFSTVIYSQILQNENFDGLNVGNVGTNLEGVLPGQGDFLTYIALAGDNSNFQIVTEGSGKALQITGSTNASNARFMWKNGLADVWETRTTGNDVINIEFDLHTGAATTSKSSQNLYLYDESGMKTLVGLTFTAATKTLRGVCYLDNAGTLGNYSLNLGATPLVLPSNQWVRIGMSYNKITGQVKWKGPGFYGSFDGAATGTDPAEIDFILSPGTGNTVAYVGKFDNFIAFADDVEDLLGATDFAEPSKLELISLFPNPASTVINLSSTNNLSLEKFTIIDINGRTIKSIDASGVDASIDVSDLNAGVYFLNIQTTEGNSTKKFIKQ</sequence>
<reference evidence="5" key="1">
    <citation type="journal article" date="2019" name="Int. J. Syst. Evol. Microbiol.">
        <title>The Global Catalogue of Microorganisms (GCM) 10K type strain sequencing project: providing services to taxonomists for standard genome sequencing and annotation.</title>
        <authorList>
            <consortium name="The Broad Institute Genomics Platform"/>
            <consortium name="The Broad Institute Genome Sequencing Center for Infectious Disease"/>
            <person name="Wu L."/>
            <person name="Ma J."/>
        </authorList>
    </citation>
    <scope>NUCLEOTIDE SEQUENCE [LARGE SCALE GENOMIC DNA]</scope>
    <source>
        <strain evidence="5">KCTC 52644</strain>
    </source>
</reference>